<organism evidence="2 3">
    <name type="scientific">Candidatus Scalindua japonica</name>
    <dbReference type="NCBI Taxonomy" id="1284222"/>
    <lineage>
        <taxon>Bacteria</taxon>
        <taxon>Pseudomonadati</taxon>
        <taxon>Planctomycetota</taxon>
        <taxon>Candidatus Brocadiia</taxon>
        <taxon>Candidatus Brocadiales</taxon>
        <taxon>Candidatus Scalinduaceae</taxon>
        <taxon>Candidatus Scalindua</taxon>
    </lineage>
</organism>
<evidence type="ECO:0000256" key="1">
    <source>
        <dbReference type="SAM" id="Phobius"/>
    </source>
</evidence>
<dbReference type="Proteomes" id="UP000218542">
    <property type="component" value="Unassembled WGS sequence"/>
</dbReference>
<keyword evidence="1" id="KW-0472">Membrane</keyword>
<name>A0A286TZM2_9BACT</name>
<protein>
    <submittedName>
        <fullName evidence="2">tRNA and rRNA cytosine-C5-methylase</fullName>
    </submittedName>
</protein>
<keyword evidence="3" id="KW-1185">Reference proteome</keyword>
<comment type="caution">
    <text evidence="2">The sequence shown here is derived from an EMBL/GenBank/DDBJ whole genome shotgun (WGS) entry which is preliminary data.</text>
</comment>
<dbReference type="EMBL" id="BAOS01000022">
    <property type="protein sequence ID" value="GAX61327.1"/>
    <property type="molecule type" value="Genomic_DNA"/>
</dbReference>
<evidence type="ECO:0000313" key="3">
    <source>
        <dbReference type="Proteomes" id="UP000218542"/>
    </source>
</evidence>
<dbReference type="RefSeq" id="WP_162532291.1">
    <property type="nucleotide sequence ID" value="NZ_BAOS01000022.1"/>
</dbReference>
<sequence length="54" mass="5997">MSLFVKISELPGGPQPPITWKVSWVAFVGSMVGVGITAILAFTWKWPFERMGMN</sequence>
<keyword evidence="2" id="KW-0808">Transferase</keyword>
<accession>A0A286TZM2</accession>
<gene>
    <name evidence="2" type="ORF">SCALIN_C22_0036</name>
</gene>
<dbReference type="GO" id="GO:0008168">
    <property type="term" value="F:methyltransferase activity"/>
    <property type="evidence" value="ECO:0007669"/>
    <property type="project" value="UniProtKB-KW"/>
</dbReference>
<reference evidence="3" key="1">
    <citation type="journal article" date="2017" name="Environ. Microbiol. Rep.">
        <title>Genetic Diversity of Marine Anaerobic Ammonium-Oxidizing Bacteria as Revealed by Genomic and Proteomic Analyses of 'Candidatus Scalindua japonica'.</title>
        <authorList>
            <person name="Oshiki M."/>
            <person name="Mizuto K."/>
            <person name="Kimura Z."/>
            <person name="Kindaichi T."/>
            <person name="Satoh H."/>
            <person name="Okabe S."/>
        </authorList>
    </citation>
    <scope>NUCLEOTIDE SEQUENCE [LARGE SCALE GENOMIC DNA]</scope>
    <source>
        <strain evidence="3">husup-a2</strain>
    </source>
</reference>
<keyword evidence="1" id="KW-0812">Transmembrane</keyword>
<keyword evidence="2" id="KW-0489">Methyltransferase</keyword>
<keyword evidence="1" id="KW-1133">Transmembrane helix</keyword>
<dbReference type="GO" id="GO:0032259">
    <property type="term" value="P:methylation"/>
    <property type="evidence" value="ECO:0007669"/>
    <property type="project" value="UniProtKB-KW"/>
</dbReference>
<feature type="transmembrane region" description="Helical" evidence="1">
    <location>
        <begin position="24"/>
        <end position="44"/>
    </location>
</feature>
<evidence type="ECO:0000313" key="2">
    <source>
        <dbReference type="EMBL" id="GAX61327.1"/>
    </source>
</evidence>
<proteinExistence type="predicted"/>
<dbReference type="AlphaFoldDB" id="A0A286TZM2"/>